<gene>
    <name evidence="1" type="ORF">R1sor_020599</name>
</gene>
<dbReference type="Proteomes" id="UP001633002">
    <property type="component" value="Unassembled WGS sequence"/>
</dbReference>
<dbReference type="EMBL" id="JBJQOH010000001">
    <property type="protein sequence ID" value="KAL3702577.1"/>
    <property type="molecule type" value="Genomic_DNA"/>
</dbReference>
<organism evidence="1 2">
    <name type="scientific">Riccia sorocarpa</name>
    <dbReference type="NCBI Taxonomy" id="122646"/>
    <lineage>
        <taxon>Eukaryota</taxon>
        <taxon>Viridiplantae</taxon>
        <taxon>Streptophyta</taxon>
        <taxon>Embryophyta</taxon>
        <taxon>Marchantiophyta</taxon>
        <taxon>Marchantiopsida</taxon>
        <taxon>Marchantiidae</taxon>
        <taxon>Marchantiales</taxon>
        <taxon>Ricciaceae</taxon>
        <taxon>Riccia</taxon>
    </lineage>
</organism>
<reference evidence="1 2" key="1">
    <citation type="submission" date="2024-09" db="EMBL/GenBank/DDBJ databases">
        <title>Chromosome-scale assembly of Riccia sorocarpa.</title>
        <authorList>
            <person name="Paukszto L."/>
        </authorList>
    </citation>
    <scope>NUCLEOTIDE SEQUENCE [LARGE SCALE GENOMIC DNA]</scope>
    <source>
        <strain evidence="1">LP-2024</strain>
        <tissue evidence="1">Aerial parts of the thallus</tissue>
    </source>
</reference>
<evidence type="ECO:0000313" key="2">
    <source>
        <dbReference type="Proteomes" id="UP001633002"/>
    </source>
</evidence>
<sequence>MASTDPVDEEARLRAVGGDEAAKFRVRLRDDIELQLESATAKLFNAESHIVKALYDGNNELAKREIYDAHGKSQDARCHIRRAMQLVNYVLAPEDDTLDGRWKKKFGELEADGEVSAMEIVEYLCKCHETNPPVPGCLVHDDQGKLRIWHASDGAEAVGKWEKQKGEEMEWFPRDEPDFEDYIVPPPPEGYVPCSITNWYFALPRRNWFEFPEDTIVSNPLLLEDLRFSPTIANRIARGNFELPLQAFSFPPGFTFYQRNGTVQARMRGFLFSIPAGSIFELLEEFDVWYQCLSAVIEEWYHIEYFTFNLCKFKFPPGSLAYMPRN</sequence>
<dbReference type="AlphaFoldDB" id="A0ABD3IIL7"/>
<comment type="caution">
    <text evidence="1">The sequence shown here is derived from an EMBL/GenBank/DDBJ whole genome shotgun (WGS) entry which is preliminary data.</text>
</comment>
<keyword evidence="2" id="KW-1185">Reference proteome</keyword>
<name>A0ABD3IIL7_9MARC</name>
<protein>
    <submittedName>
        <fullName evidence="1">Uncharacterized protein</fullName>
    </submittedName>
</protein>
<proteinExistence type="predicted"/>
<accession>A0ABD3IIL7</accession>
<evidence type="ECO:0000313" key="1">
    <source>
        <dbReference type="EMBL" id="KAL3702577.1"/>
    </source>
</evidence>